<dbReference type="EMBL" id="CP141259">
    <property type="protein sequence ID" value="WRL44935.1"/>
    <property type="molecule type" value="Genomic_DNA"/>
</dbReference>
<keyword evidence="2" id="KW-1185">Reference proteome</keyword>
<gene>
    <name evidence="1" type="ORF">U5817_17185</name>
</gene>
<protein>
    <recommendedName>
        <fullName evidence="3">Uracil-DNA glycosylase-like domain-containing protein</fullName>
    </recommendedName>
</protein>
<dbReference type="InterPro" id="IPR036895">
    <property type="entry name" value="Uracil-DNA_glycosylase-like_sf"/>
</dbReference>
<evidence type="ECO:0008006" key="3">
    <source>
        <dbReference type="Google" id="ProtNLM"/>
    </source>
</evidence>
<proteinExistence type="predicted"/>
<evidence type="ECO:0000313" key="1">
    <source>
        <dbReference type="EMBL" id="WRL44935.1"/>
    </source>
</evidence>
<dbReference type="Gene3D" id="3.40.470.10">
    <property type="entry name" value="Uracil-DNA glycosylase-like domain"/>
    <property type="match status" value="1"/>
</dbReference>
<sequence>MSSLSTASQMSLDLRDAYKKTLLSHDLTAMSAKRTEYSGLFLPAAQPEFLHASFKVMLVGQETKGGFGKLEGFLNARDEGRVDEYLQKRYALYGGYREKKPGKSRFGQFLRMCERELNLPSRAVHWSNLFACDFKRKTPRHRPTSELSELLRLSGELLSLQIEHLKPDAILFTTGPQYDRFLREIVGKLGGVEASHRVVPRKLWTFSVRGIPCFRTTHPRYGSDNSHRGDALSRIRNLQRQAAVA</sequence>
<accession>A0ABZ1AGD5</accession>
<name>A0ABZ1AGD5_AROEV</name>
<organism evidence="1 2">
    <name type="scientific">Aromatoleum evansii</name>
    <name type="common">Azoarcus evansii</name>
    <dbReference type="NCBI Taxonomy" id="59406"/>
    <lineage>
        <taxon>Bacteria</taxon>
        <taxon>Pseudomonadati</taxon>
        <taxon>Pseudomonadota</taxon>
        <taxon>Betaproteobacteria</taxon>
        <taxon>Rhodocyclales</taxon>
        <taxon>Rhodocyclaceae</taxon>
        <taxon>Aromatoleum</taxon>
    </lineage>
</organism>
<evidence type="ECO:0000313" key="2">
    <source>
        <dbReference type="Proteomes" id="UP001626593"/>
    </source>
</evidence>
<dbReference type="Proteomes" id="UP001626593">
    <property type="component" value="Chromosome"/>
</dbReference>
<reference evidence="1 2" key="1">
    <citation type="submission" date="2023-12" db="EMBL/GenBank/DDBJ databases">
        <title>A. evansii MAY27, complete genome.</title>
        <authorList>
            <person name="Wang Y."/>
        </authorList>
    </citation>
    <scope>NUCLEOTIDE SEQUENCE [LARGE SCALE GENOMIC DNA]</scope>
    <source>
        <strain evidence="1 2">MAY27</strain>
    </source>
</reference>
<dbReference type="RefSeq" id="WP_407278200.1">
    <property type="nucleotide sequence ID" value="NZ_CP141259.1"/>
</dbReference>